<keyword evidence="10" id="KW-1185">Reference proteome</keyword>
<sequence length="484" mass="54981">MTEYLFGLKFSKMYKLIIGLFFCTLQTATCLKADPKIGIVGGGIGGTSCAYFLRDLFGEKTKITLFEKDSVGGRLKVLNVGGNYYEAGGAVIHPSNKHMVDFLRLLALRKKTYANGNKFGIFDGEKFVFQESDWTFITIADYIWRYGFSFFELWKEVKSAVEDFSRIYKLQDEEFAFTTVYGMLEHMNPGFRNLTLETLLSNLQKKSYPKRLLEELVQSITMVNYGQTYNISAFAGYIALAGADSNLWSVEGGNELIPSGLLARSKANLVSGEVVEIVLMSDGTYTVKYIDLANGTLVTEGYDIVVLASPLIKGQQNIKFTNFQKDFDQFESIYQRIVATFVKGTLNPSAFNVPSVPDDILTFKNNLLFNSIGKLDPVGQDGQNVYKIFSNELLSEKNIDTLFEDIDMYRDQEWFAYPHYDPPENLPPFYLYPNLFYINAIERAASAMEMSAVASKNVALLAIHMWYNNMKKIDQRRKFIREEL</sequence>
<comment type="similarity">
    <text evidence="2">Belongs to the prenylcysteine oxidase family.</text>
</comment>
<dbReference type="InterPro" id="IPR010795">
    <property type="entry name" value="Prenylcys_lyase"/>
</dbReference>
<dbReference type="GO" id="GO:0030328">
    <property type="term" value="P:prenylcysteine catabolic process"/>
    <property type="evidence" value="ECO:0007669"/>
    <property type="project" value="InterPro"/>
</dbReference>
<protein>
    <recommendedName>
        <fullName evidence="8">Prenylcysteine lyase domain-containing protein</fullName>
    </recommendedName>
</protein>
<evidence type="ECO:0000256" key="1">
    <source>
        <dbReference type="ARBA" id="ARBA00001974"/>
    </source>
</evidence>
<dbReference type="EMBL" id="CAXIEN010000169">
    <property type="protein sequence ID" value="CAL1283519.1"/>
    <property type="molecule type" value="Genomic_DNA"/>
</dbReference>
<evidence type="ECO:0000313" key="9">
    <source>
        <dbReference type="EMBL" id="CAL1283519.1"/>
    </source>
</evidence>
<evidence type="ECO:0000256" key="7">
    <source>
        <dbReference type="ARBA" id="ARBA00023180"/>
    </source>
</evidence>
<keyword evidence="3" id="KW-0285">Flavoprotein</keyword>
<dbReference type="Gene3D" id="3.50.50.60">
    <property type="entry name" value="FAD/NAD(P)-binding domain"/>
    <property type="match status" value="1"/>
</dbReference>
<accession>A0AAV2AK48</accession>
<dbReference type="GO" id="GO:0001735">
    <property type="term" value="F:prenylcysteine oxidase activity"/>
    <property type="evidence" value="ECO:0007669"/>
    <property type="project" value="InterPro"/>
</dbReference>
<evidence type="ECO:0000256" key="6">
    <source>
        <dbReference type="ARBA" id="ARBA00023002"/>
    </source>
</evidence>
<reference evidence="9 10" key="1">
    <citation type="submission" date="2024-04" db="EMBL/GenBank/DDBJ databases">
        <authorList>
            <person name="Rising A."/>
            <person name="Reimegard J."/>
            <person name="Sonavane S."/>
            <person name="Akerstrom W."/>
            <person name="Nylinder S."/>
            <person name="Hedman E."/>
            <person name="Kallberg Y."/>
        </authorList>
    </citation>
    <scope>NUCLEOTIDE SEQUENCE [LARGE SCALE GENOMIC DNA]</scope>
</reference>
<evidence type="ECO:0000256" key="4">
    <source>
        <dbReference type="ARBA" id="ARBA00022729"/>
    </source>
</evidence>
<evidence type="ECO:0000256" key="5">
    <source>
        <dbReference type="ARBA" id="ARBA00022827"/>
    </source>
</evidence>
<proteinExistence type="inferred from homology"/>
<dbReference type="GO" id="GO:0030327">
    <property type="term" value="P:prenylated protein catabolic process"/>
    <property type="evidence" value="ECO:0007669"/>
    <property type="project" value="TreeGrafter"/>
</dbReference>
<dbReference type="SUPFAM" id="SSF51905">
    <property type="entry name" value="FAD/NAD(P)-binding domain"/>
    <property type="match status" value="1"/>
</dbReference>
<evidence type="ECO:0000259" key="8">
    <source>
        <dbReference type="Pfam" id="PF07156"/>
    </source>
</evidence>
<name>A0AAV2AK48_9ARAC</name>
<keyword evidence="6" id="KW-0560">Oxidoreductase</keyword>
<keyword evidence="7" id="KW-0325">Glycoprotein</keyword>
<dbReference type="PANTHER" id="PTHR15944:SF0">
    <property type="entry name" value="PRENYLCYSTEINE LYASE DOMAIN-CONTAINING PROTEIN"/>
    <property type="match status" value="1"/>
</dbReference>
<feature type="domain" description="Prenylcysteine lyase" evidence="8">
    <location>
        <begin position="129"/>
        <end position="475"/>
    </location>
</feature>
<evidence type="ECO:0000256" key="3">
    <source>
        <dbReference type="ARBA" id="ARBA00022630"/>
    </source>
</evidence>
<dbReference type="Pfam" id="PF13450">
    <property type="entry name" value="NAD_binding_8"/>
    <property type="match status" value="1"/>
</dbReference>
<dbReference type="InterPro" id="IPR036188">
    <property type="entry name" value="FAD/NAD-bd_sf"/>
</dbReference>
<comment type="caution">
    <text evidence="9">The sequence shown here is derived from an EMBL/GenBank/DDBJ whole genome shotgun (WGS) entry which is preliminary data.</text>
</comment>
<dbReference type="Pfam" id="PF07156">
    <property type="entry name" value="Prenylcys_lyase"/>
    <property type="match status" value="1"/>
</dbReference>
<keyword evidence="5" id="KW-0274">FAD</keyword>
<evidence type="ECO:0000313" key="10">
    <source>
        <dbReference type="Proteomes" id="UP001497382"/>
    </source>
</evidence>
<evidence type="ECO:0000256" key="2">
    <source>
        <dbReference type="ARBA" id="ARBA00009967"/>
    </source>
</evidence>
<comment type="cofactor">
    <cofactor evidence="1">
        <name>FAD</name>
        <dbReference type="ChEBI" id="CHEBI:57692"/>
    </cofactor>
</comment>
<keyword evidence="4" id="KW-0732">Signal</keyword>
<dbReference type="InterPro" id="IPR017046">
    <property type="entry name" value="Prenylcysteine_Oxase1"/>
</dbReference>
<organism evidence="9 10">
    <name type="scientific">Larinioides sclopetarius</name>
    <dbReference type="NCBI Taxonomy" id="280406"/>
    <lineage>
        <taxon>Eukaryota</taxon>
        <taxon>Metazoa</taxon>
        <taxon>Ecdysozoa</taxon>
        <taxon>Arthropoda</taxon>
        <taxon>Chelicerata</taxon>
        <taxon>Arachnida</taxon>
        <taxon>Araneae</taxon>
        <taxon>Araneomorphae</taxon>
        <taxon>Entelegynae</taxon>
        <taxon>Araneoidea</taxon>
        <taxon>Araneidae</taxon>
        <taxon>Larinioides</taxon>
    </lineage>
</organism>
<dbReference type="AlphaFoldDB" id="A0AAV2AK48"/>
<gene>
    <name evidence="9" type="ORF">LARSCL_LOCUS12657</name>
</gene>
<dbReference type="Proteomes" id="UP001497382">
    <property type="component" value="Unassembled WGS sequence"/>
</dbReference>
<dbReference type="PANTHER" id="PTHR15944">
    <property type="entry name" value="FARNESYLCYSTEINE LYASE"/>
    <property type="match status" value="1"/>
</dbReference>